<feature type="domain" description="Cleaved adhesin" evidence="2">
    <location>
        <begin position="30"/>
        <end position="187"/>
    </location>
</feature>
<feature type="signal peptide" evidence="1">
    <location>
        <begin position="1"/>
        <end position="22"/>
    </location>
</feature>
<comment type="caution">
    <text evidence="3">The sequence shown here is derived from an EMBL/GenBank/DDBJ whole genome shotgun (WGS) entry which is preliminary data.</text>
</comment>
<evidence type="ECO:0000256" key="1">
    <source>
        <dbReference type="SAM" id="SignalP"/>
    </source>
</evidence>
<dbReference type="InterPro" id="IPR036249">
    <property type="entry name" value="Thioredoxin-like_sf"/>
</dbReference>
<dbReference type="SUPFAM" id="SSF52833">
    <property type="entry name" value="Thioredoxin-like"/>
    <property type="match status" value="1"/>
</dbReference>
<dbReference type="AlphaFoldDB" id="A0A8E1QX88"/>
<dbReference type="Proteomes" id="UP000036951">
    <property type="component" value="Unassembled WGS sequence"/>
</dbReference>
<evidence type="ECO:0000259" key="2">
    <source>
        <dbReference type="Pfam" id="PF07675"/>
    </source>
</evidence>
<dbReference type="EMBL" id="LFQU01000017">
    <property type="protein sequence ID" value="KOO68177.1"/>
    <property type="molecule type" value="Genomic_DNA"/>
</dbReference>
<evidence type="ECO:0000313" key="3">
    <source>
        <dbReference type="EMBL" id="KOO68177.1"/>
    </source>
</evidence>
<protein>
    <recommendedName>
        <fullName evidence="2">Cleaved adhesin domain-containing protein</fullName>
    </recommendedName>
</protein>
<sequence>MNMKKNVIIACTALLLAGSAKAQITYFSTGFDEGIPSAFTLHDVDGRTPSTDMQNLGFTVGVPWIAYEEGNDGNMVACSTSWYKNAGKSDDWMVTGAIAIESEKTVLSWRSRASDKDYRDGYKIYISEKGTAVEDFDKSAPLFEVSKESYSWTEHVVDLSAYAGKTVYIAFVNDSQDKNCLYVDDIFVGVESNVGLTTNLGRVIQQYGDVAVSGQVFATGEKSITSYKVGYRINGETYEQEFDGTLEPGKKTDFVLDKKFNISRNQTSEYEVWIKSGTDSTGVKGRVSAYPRKLVSEEVTGTWCGYCVRGIVAMKEMNEKYPDSFIGIAIHCSSAAWTDAMSFGVEDYHDLLFSRCNLSGYPRCVYNRNTMYSIDPGDMETYYKQIMDNSTNNCGIQLNASYDEATNGITANTDIYFAADIDKADYRLAYVLVENNVHRTNEDIGVPEGKPTGYEQNNYYADNAMGEMGGFENLPSTIPADQMWYNDVARTIYPDYNGVSGVIPETIKEGDHFSYSCSFEIPKNVLEKKNTELIVLLINKNGIIDNADKVAIDGLTTGIYTVRDDNVANEDDAYYNVNGMRVNYPGKGIYIHKGKKILK</sequence>
<keyword evidence="1" id="KW-0732">Signal</keyword>
<dbReference type="Pfam" id="PF11551">
    <property type="entry name" value="Omp28"/>
    <property type="match status" value="1"/>
</dbReference>
<dbReference type="Gene3D" id="2.60.40.10">
    <property type="entry name" value="Immunoglobulins"/>
    <property type="match status" value="1"/>
</dbReference>
<dbReference type="InterPro" id="IPR013783">
    <property type="entry name" value="Ig-like_fold"/>
</dbReference>
<dbReference type="Gene3D" id="2.60.120.200">
    <property type="match status" value="1"/>
</dbReference>
<dbReference type="NCBIfam" id="NF038128">
    <property type="entry name" value="choice_anch_J"/>
    <property type="match status" value="1"/>
</dbReference>
<dbReference type="Pfam" id="PF07675">
    <property type="entry name" value="Cleaved_Adhesin"/>
    <property type="match status" value="1"/>
</dbReference>
<accession>A0A8E1QX88</accession>
<keyword evidence="4" id="KW-1185">Reference proteome</keyword>
<evidence type="ECO:0000313" key="4">
    <source>
        <dbReference type="Proteomes" id="UP000036951"/>
    </source>
</evidence>
<feature type="chain" id="PRO_5034452295" description="Cleaved adhesin domain-containing protein" evidence="1">
    <location>
        <begin position="23"/>
        <end position="599"/>
    </location>
</feature>
<organism evidence="3 4">
    <name type="scientific">Xylanibacter rarus</name>
    <dbReference type="NCBI Taxonomy" id="1676614"/>
    <lineage>
        <taxon>Bacteria</taxon>
        <taxon>Pseudomonadati</taxon>
        <taxon>Bacteroidota</taxon>
        <taxon>Bacteroidia</taxon>
        <taxon>Bacteroidales</taxon>
        <taxon>Prevotellaceae</taxon>
        <taxon>Xylanibacter</taxon>
    </lineage>
</organism>
<gene>
    <name evidence="3" type="ORF">ACU52_09310</name>
</gene>
<name>A0A8E1QX88_9BACT</name>
<dbReference type="OrthoDB" id="951108at2"/>
<dbReference type="Gene3D" id="3.40.30.10">
    <property type="entry name" value="Glutaredoxin"/>
    <property type="match status" value="1"/>
</dbReference>
<dbReference type="InterPro" id="IPR021615">
    <property type="entry name" value="Omp28"/>
</dbReference>
<dbReference type="InterPro" id="IPR011628">
    <property type="entry name" value="Cleaved_adhesin"/>
</dbReference>
<proteinExistence type="predicted"/>
<reference evidence="3 4" key="1">
    <citation type="submission" date="2015-06" db="EMBL/GenBank/DDBJ databases">
        <title>Prevotella sp. 109, sp. nov., a novel member of the family Prevotellaceae isolated from human faeces.</title>
        <authorList>
            <person name="Shkoporov A.N."/>
            <person name="Chaplin A.V."/>
            <person name="Kafarskaia L.I."/>
            <person name="Efimov B.A."/>
        </authorList>
    </citation>
    <scope>NUCLEOTIDE SEQUENCE [LARGE SCALE GENOMIC DNA]</scope>
    <source>
        <strain evidence="3 4">109</strain>
    </source>
</reference>